<gene>
    <name evidence="2" type="ORF">SNE35_30640</name>
</gene>
<comment type="caution">
    <text evidence="2">The sequence shown here is derived from an EMBL/GenBank/DDBJ whole genome shotgun (WGS) entry which is preliminary data.</text>
</comment>
<protein>
    <submittedName>
        <fullName evidence="2">Uncharacterized protein</fullName>
    </submittedName>
</protein>
<keyword evidence="1" id="KW-0812">Transmembrane</keyword>
<feature type="transmembrane region" description="Helical" evidence="1">
    <location>
        <begin position="6"/>
        <end position="25"/>
    </location>
</feature>
<dbReference type="EMBL" id="JAXCLA010000012">
    <property type="protein sequence ID" value="MDY0748896.1"/>
    <property type="molecule type" value="Genomic_DNA"/>
</dbReference>
<organism evidence="2 3">
    <name type="scientific">Roseateles agri</name>
    <dbReference type="NCBI Taxonomy" id="3098619"/>
    <lineage>
        <taxon>Bacteria</taxon>
        <taxon>Pseudomonadati</taxon>
        <taxon>Pseudomonadota</taxon>
        <taxon>Betaproteobacteria</taxon>
        <taxon>Burkholderiales</taxon>
        <taxon>Sphaerotilaceae</taxon>
        <taxon>Roseateles</taxon>
    </lineage>
</organism>
<name>A0ABU5DRE8_9BURK</name>
<keyword evidence="1" id="KW-1133">Transmembrane helix</keyword>
<dbReference type="RefSeq" id="WP_320426866.1">
    <property type="nucleotide sequence ID" value="NZ_JAXCLA010000012.1"/>
</dbReference>
<proteinExistence type="predicted"/>
<keyword evidence="1" id="KW-0472">Membrane</keyword>
<evidence type="ECO:0000256" key="1">
    <source>
        <dbReference type="SAM" id="Phobius"/>
    </source>
</evidence>
<dbReference type="Proteomes" id="UP001285263">
    <property type="component" value="Unassembled WGS sequence"/>
</dbReference>
<evidence type="ECO:0000313" key="2">
    <source>
        <dbReference type="EMBL" id="MDY0748896.1"/>
    </source>
</evidence>
<keyword evidence="3" id="KW-1185">Reference proteome</keyword>
<accession>A0ABU5DRE8</accession>
<sequence>MNEAILKWLASGTIGVVVCASLWLAGTVQKEITDDHTILGKASLPAQVVSHRRDIHLAARPVERAASGVAVRAVFVLN</sequence>
<evidence type="ECO:0000313" key="3">
    <source>
        <dbReference type="Proteomes" id="UP001285263"/>
    </source>
</evidence>
<reference evidence="2 3" key="1">
    <citation type="submission" date="2023-11" db="EMBL/GenBank/DDBJ databases">
        <title>Paucibacter sp. nov., isolated from fresh soil in Korea.</title>
        <authorList>
            <person name="Le N.T.T."/>
        </authorList>
    </citation>
    <scope>NUCLEOTIDE SEQUENCE [LARGE SCALE GENOMIC DNA]</scope>
    <source>
        <strain evidence="2 3">R3-3</strain>
    </source>
</reference>